<dbReference type="Pfam" id="PF00665">
    <property type="entry name" value="rve"/>
    <property type="match status" value="1"/>
</dbReference>
<keyword evidence="4" id="KW-1185">Reference proteome</keyword>
<accession>A0A2G8L950</accession>
<dbReference type="Pfam" id="PF17921">
    <property type="entry name" value="Integrase_H2C2"/>
    <property type="match status" value="1"/>
</dbReference>
<dbReference type="EMBL" id="MRZV01000164">
    <property type="protein sequence ID" value="PIK56776.1"/>
    <property type="molecule type" value="Genomic_DNA"/>
</dbReference>
<feature type="compositionally biased region" description="Basic and acidic residues" evidence="1">
    <location>
        <begin position="331"/>
        <end position="347"/>
    </location>
</feature>
<dbReference type="PANTHER" id="PTHR37984:SF11">
    <property type="entry name" value="INTEGRASE CATALYTIC DOMAIN-CONTAINING PROTEIN"/>
    <property type="match status" value="1"/>
</dbReference>
<comment type="caution">
    <text evidence="3">The sequence shown here is derived from an EMBL/GenBank/DDBJ whole genome shotgun (WGS) entry which is preliminary data.</text>
</comment>
<dbReference type="InterPro" id="IPR012337">
    <property type="entry name" value="RNaseH-like_sf"/>
</dbReference>
<organism evidence="3 4">
    <name type="scientific">Stichopus japonicus</name>
    <name type="common">Sea cucumber</name>
    <dbReference type="NCBI Taxonomy" id="307972"/>
    <lineage>
        <taxon>Eukaryota</taxon>
        <taxon>Metazoa</taxon>
        <taxon>Echinodermata</taxon>
        <taxon>Eleutherozoa</taxon>
        <taxon>Echinozoa</taxon>
        <taxon>Holothuroidea</taxon>
        <taxon>Aspidochirotacea</taxon>
        <taxon>Aspidochirotida</taxon>
        <taxon>Stichopodidae</taxon>
        <taxon>Apostichopus</taxon>
    </lineage>
</organism>
<gene>
    <name evidence="3" type="ORF">BSL78_06307</name>
</gene>
<evidence type="ECO:0000313" key="3">
    <source>
        <dbReference type="EMBL" id="PIK56776.1"/>
    </source>
</evidence>
<dbReference type="InterPro" id="IPR036397">
    <property type="entry name" value="RNaseH_sf"/>
</dbReference>
<dbReference type="Proteomes" id="UP000230750">
    <property type="component" value="Unassembled WGS sequence"/>
</dbReference>
<dbReference type="GO" id="GO:0015074">
    <property type="term" value="P:DNA integration"/>
    <property type="evidence" value="ECO:0007669"/>
    <property type="project" value="InterPro"/>
</dbReference>
<name>A0A2G8L950_STIJA</name>
<reference evidence="3 4" key="1">
    <citation type="journal article" date="2017" name="PLoS Biol.">
        <title>The sea cucumber genome provides insights into morphological evolution and visceral regeneration.</title>
        <authorList>
            <person name="Zhang X."/>
            <person name="Sun L."/>
            <person name="Yuan J."/>
            <person name="Sun Y."/>
            <person name="Gao Y."/>
            <person name="Zhang L."/>
            <person name="Li S."/>
            <person name="Dai H."/>
            <person name="Hamel J.F."/>
            <person name="Liu C."/>
            <person name="Yu Y."/>
            <person name="Liu S."/>
            <person name="Lin W."/>
            <person name="Guo K."/>
            <person name="Jin S."/>
            <person name="Xu P."/>
            <person name="Storey K.B."/>
            <person name="Huan P."/>
            <person name="Zhang T."/>
            <person name="Zhou Y."/>
            <person name="Zhang J."/>
            <person name="Lin C."/>
            <person name="Li X."/>
            <person name="Xing L."/>
            <person name="Huo D."/>
            <person name="Sun M."/>
            <person name="Wang L."/>
            <person name="Mercier A."/>
            <person name="Li F."/>
            <person name="Yang H."/>
            <person name="Xiang J."/>
        </authorList>
    </citation>
    <scope>NUCLEOTIDE SEQUENCE [LARGE SCALE GENOMIC DNA]</scope>
    <source>
        <strain evidence="3">Shaxun</strain>
        <tissue evidence="3">Muscle</tissue>
    </source>
</reference>
<evidence type="ECO:0000256" key="1">
    <source>
        <dbReference type="SAM" id="MobiDB-lite"/>
    </source>
</evidence>
<dbReference type="AlphaFoldDB" id="A0A2G8L950"/>
<protein>
    <recommendedName>
        <fullName evidence="2">Integrase catalytic domain-containing protein</fullName>
    </recommendedName>
</protein>
<proteinExistence type="predicted"/>
<dbReference type="Gene3D" id="1.10.340.70">
    <property type="match status" value="1"/>
</dbReference>
<dbReference type="PROSITE" id="PS50994">
    <property type="entry name" value="INTEGRASE"/>
    <property type="match status" value="1"/>
</dbReference>
<evidence type="ECO:0000313" key="4">
    <source>
        <dbReference type="Proteomes" id="UP000230750"/>
    </source>
</evidence>
<dbReference type="InterPro" id="IPR001584">
    <property type="entry name" value="Integrase_cat-core"/>
</dbReference>
<dbReference type="PANTHER" id="PTHR37984">
    <property type="entry name" value="PROTEIN CBG26694"/>
    <property type="match status" value="1"/>
</dbReference>
<dbReference type="FunFam" id="3.30.420.10:FF:000063">
    <property type="entry name" value="Retrovirus-related Pol polyprotein from transposon 297-like Protein"/>
    <property type="match status" value="1"/>
</dbReference>
<dbReference type="InterPro" id="IPR050951">
    <property type="entry name" value="Retrovirus_Pol_polyprotein"/>
</dbReference>
<feature type="domain" description="Integrase catalytic" evidence="2">
    <location>
        <begin position="157"/>
        <end position="315"/>
    </location>
</feature>
<sequence length="347" mass="39541">MGHDLSSNGVNFQKRGKIEWSEIGEEHIRFIASHATPVAIPIQQVEKESSVDPEMSLLRKCVINENWTDIPEGYKSVRFELAVLGQLVLRGTRIVIPQSLRAQVINLAHEGHQGIVKSKQRLRTKVWWPGADKDIERKCKSCHGCQVVGKANFPEPIKSTPLPTEPWQHLATDILGPLPDGSYLLVTVDYYSRFFEVDILKSITTEKVIECLERIFCRFGLPESLKTDNASNFTSIEFENFLSTSGIEHRKSTPLWPQANGEVERQNRTILKVLKIAQIQKSDWKRELNNFLLAYRSTPHSTTGVSPAESLFKRSLRTKLPDVKFSQSQEENMKDRDTEMKQNKGLC</sequence>
<dbReference type="SUPFAM" id="SSF53098">
    <property type="entry name" value="Ribonuclease H-like"/>
    <property type="match status" value="1"/>
</dbReference>
<dbReference type="FunFam" id="1.10.340.70:FF:000003">
    <property type="entry name" value="Protein CBG25708"/>
    <property type="match status" value="1"/>
</dbReference>
<dbReference type="Gene3D" id="3.30.420.10">
    <property type="entry name" value="Ribonuclease H-like superfamily/Ribonuclease H"/>
    <property type="match status" value="1"/>
</dbReference>
<dbReference type="GO" id="GO:0003676">
    <property type="term" value="F:nucleic acid binding"/>
    <property type="evidence" value="ECO:0007669"/>
    <property type="project" value="InterPro"/>
</dbReference>
<evidence type="ECO:0000259" key="2">
    <source>
        <dbReference type="PROSITE" id="PS50994"/>
    </source>
</evidence>
<dbReference type="InterPro" id="IPR041588">
    <property type="entry name" value="Integrase_H2C2"/>
</dbReference>
<dbReference type="OrthoDB" id="5982521at2759"/>
<feature type="region of interest" description="Disordered" evidence="1">
    <location>
        <begin position="323"/>
        <end position="347"/>
    </location>
</feature>